<protein>
    <recommendedName>
        <fullName evidence="5">N-acylglucosamine-6-phosphate 2-epimerase</fullName>
        <ecNumber evidence="5">5.1.3.9</ecNumber>
    </recommendedName>
</protein>
<dbReference type="Proteomes" id="UP001500689">
    <property type="component" value="Unassembled WGS sequence"/>
</dbReference>
<keyword evidence="7" id="KW-0119">Carbohydrate metabolism</keyword>
<accession>A0ABP6YR25</accession>
<dbReference type="PANTHER" id="PTHR36204:SF1">
    <property type="entry name" value="N-ACETYLMANNOSAMINE-6-PHOSPHATE 2-EPIMERASE-RELATED"/>
    <property type="match status" value="1"/>
</dbReference>
<dbReference type="InterPro" id="IPR013785">
    <property type="entry name" value="Aldolase_TIM"/>
</dbReference>
<dbReference type="CDD" id="cd24007">
    <property type="entry name" value="ASKHA_NBD_eukNAGK-like"/>
    <property type="match status" value="1"/>
</dbReference>
<comment type="pathway">
    <text evidence="3">Amino-sugar metabolism; N-acetylneuraminate degradation; D-fructose 6-phosphate from N-acetylneuraminate: step 3/5.</text>
</comment>
<dbReference type="NCBIfam" id="NF002231">
    <property type="entry name" value="PRK01130.1"/>
    <property type="match status" value="1"/>
</dbReference>
<comment type="caution">
    <text evidence="9">The sequence shown here is derived from an EMBL/GenBank/DDBJ whole genome shotgun (WGS) entry which is preliminary data.</text>
</comment>
<dbReference type="Pfam" id="PF04131">
    <property type="entry name" value="NanE"/>
    <property type="match status" value="1"/>
</dbReference>
<dbReference type="Gene3D" id="3.20.20.70">
    <property type="entry name" value="Aldolase class I"/>
    <property type="match status" value="1"/>
</dbReference>
<organism evidence="9 10">
    <name type="scientific">Amycolatopsis ultiminotia</name>
    <dbReference type="NCBI Taxonomy" id="543629"/>
    <lineage>
        <taxon>Bacteria</taxon>
        <taxon>Bacillati</taxon>
        <taxon>Actinomycetota</taxon>
        <taxon>Actinomycetes</taxon>
        <taxon>Pseudonocardiales</taxon>
        <taxon>Pseudonocardiaceae</taxon>
        <taxon>Amycolatopsis</taxon>
    </lineage>
</organism>
<comment type="function">
    <text evidence="2">Converts N-acetylmannosamine-6-phosphate (ManNAc-6-P) to N-acetylglucosamine-6-phosphate (GlcNAc-6-P).</text>
</comment>
<keyword evidence="10" id="KW-1185">Reference proteome</keyword>
<keyword evidence="6" id="KW-0413">Isomerase</keyword>
<evidence type="ECO:0000256" key="3">
    <source>
        <dbReference type="ARBA" id="ARBA00005081"/>
    </source>
</evidence>
<comment type="similarity">
    <text evidence="4">Belongs to the NanE family.</text>
</comment>
<dbReference type="PANTHER" id="PTHR36204">
    <property type="entry name" value="N-ACETYLMANNOSAMINE-6-PHOSPHATE 2-EPIMERASE-RELATED"/>
    <property type="match status" value="1"/>
</dbReference>
<dbReference type="Gene3D" id="3.30.420.40">
    <property type="match status" value="2"/>
</dbReference>
<evidence type="ECO:0000256" key="2">
    <source>
        <dbReference type="ARBA" id="ARBA00002147"/>
    </source>
</evidence>
<dbReference type="InterPro" id="IPR011060">
    <property type="entry name" value="RibuloseP-bd_barrel"/>
</dbReference>
<dbReference type="RefSeq" id="WP_344869057.1">
    <property type="nucleotide sequence ID" value="NZ_BAAAZN010000031.1"/>
</dbReference>
<dbReference type="InterPro" id="IPR043129">
    <property type="entry name" value="ATPase_NBD"/>
</dbReference>
<dbReference type="Pfam" id="PF01869">
    <property type="entry name" value="BcrAD_BadFG"/>
    <property type="match status" value="1"/>
</dbReference>
<evidence type="ECO:0000313" key="10">
    <source>
        <dbReference type="Proteomes" id="UP001500689"/>
    </source>
</evidence>
<proteinExistence type="inferred from homology"/>
<name>A0ABP6YR25_9PSEU</name>
<feature type="domain" description="ATPase BadF/BadG/BcrA/BcrD type" evidence="8">
    <location>
        <begin position="36"/>
        <end position="259"/>
    </location>
</feature>
<dbReference type="SUPFAM" id="SSF51366">
    <property type="entry name" value="Ribulose-phoshate binding barrel"/>
    <property type="match status" value="1"/>
</dbReference>
<evidence type="ECO:0000256" key="6">
    <source>
        <dbReference type="ARBA" id="ARBA00023235"/>
    </source>
</evidence>
<dbReference type="InterPro" id="IPR007260">
    <property type="entry name" value="NanE"/>
</dbReference>
<gene>
    <name evidence="9" type="ORF">GCM10022222_83010</name>
</gene>
<dbReference type="InterPro" id="IPR002731">
    <property type="entry name" value="ATPase_BadF"/>
</dbReference>
<dbReference type="EC" id="5.1.3.9" evidence="5"/>
<evidence type="ECO:0000256" key="7">
    <source>
        <dbReference type="ARBA" id="ARBA00023277"/>
    </source>
</evidence>
<comment type="catalytic activity">
    <reaction evidence="1">
        <text>an N-acyl-D-glucosamine 6-phosphate = an N-acyl-D-mannosamine 6-phosphate</text>
        <dbReference type="Rhea" id="RHEA:23932"/>
        <dbReference type="ChEBI" id="CHEBI:57599"/>
        <dbReference type="ChEBI" id="CHEBI:57666"/>
        <dbReference type="EC" id="5.1.3.9"/>
    </reaction>
</comment>
<evidence type="ECO:0000256" key="1">
    <source>
        <dbReference type="ARBA" id="ARBA00000056"/>
    </source>
</evidence>
<reference evidence="10" key="1">
    <citation type="journal article" date="2019" name="Int. J. Syst. Evol. Microbiol.">
        <title>The Global Catalogue of Microorganisms (GCM) 10K type strain sequencing project: providing services to taxonomists for standard genome sequencing and annotation.</title>
        <authorList>
            <consortium name="The Broad Institute Genomics Platform"/>
            <consortium name="The Broad Institute Genome Sequencing Center for Infectious Disease"/>
            <person name="Wu L."/>
            <person name="Ma J."/>
        </authorList>
    </citation>
    <scope>NUCLEOTIDE SEQUENCE [LARGE SCALE GENOMIC DNA]</scope>
    <source>
        <strain evidence="10">JCM 16898</strain>
    </source>
</reference>
<evidence type="ECO:0000256" key="4">
    <source>
        <dbReference type="ARBA" id="ARBA00007439"/>
    </source>
</evidence>
<dbReference type="SUPFAM" id="SSF53067">
    <property type="entry name" value="Actin-like ATPase domain"/>
    <property type="match status" value="1"/>
</dbReference>
<evidence type="ECO:0000313" key="9">
    <source>
        <dbReference type="EMBL" id="GAA3585773.1"/>
    </source>
</evidence>
<evidence type="ECO:0000259" key="8">
    <source>
        <dbReference type="Pfam" id="PF01869"/>
    </source>
</evidence>
<sequence length="541" mass="53545">MTATWVAVDGGQSGLRLVSGPDRRVGKGPGFDYSHGDPVATITAAVRIAAQDAGLSGPAGVVCLGLTGCPAEPEDRTRLGVAVAAVLDAAEVRLCEDMVIAHAGALPPGHGVVLAAGTGVVCLAVGENGSYRKVDGGGHLLGDAGGGFAIGRAGLTAVLAAADGRGPATTLTAAAELRYGLGPGLAQRIHQAPAPVATIAAFAPEVFAEAARQDPVASAIVTGAAEDLAHTVAAAVRALERDGVPVACTGRVFESGELLLAPLREQLATLAPEAQLVPPAGDPLDGAVRLATAAPGTYAGLLSVHHGPAVFPTVEETTVDALLPFPPGALLVSCQAQPGNPLHGPASMARMAAAAAAGGARAIRANGPVDVAAIRSEVDLPVLGINKVALPEGVFITPSFEDAAAVVRAGATMVAIDGTTRPRPGGGTLAAQIRQIHRELGVPVMADVDNVAAGVAARAAGADVVATTLAGYTGGPVPEGPDIELVAALAGRLDCPVVAEGRYRSAEDVRAAVDAGAYAVVVGTAITNPMAITTRLAKALS</sequence>
<evidence type="ECO:0000256" key="5">
    <source>
        <dbReference type="ARBA" id="ARBA00013180"/>
    </source>
</evidence>
<dbReference type="EMBL" id="BAAAZN010000031">
    <property type="protein sequence ID" value="GAA3585773.1"/>
    <property type="molecule type" value="Genomic_DNA"/>
</dbReference>